<dbReference type="REBASE" id="160434">
    <property type="entry name" value="S.PfrJS10I"/>
</dbReference>
<keyword evidence="1" id="KW-0680">Restriction system</keyword>
<accession>A0A2C7ATW8</accession>
<dbReference type="SUPFAM" id="SSF116734">
    <property type="entry name" value="DNA methylase specificity domain"/>
    <property type="match status" value="2"/>
</dbReference>
<sequence>MFRFAQYSSQRDTGIPWCPKVPSHWDTPRNKTVMVWRAEPVGAFSGEYQLLSLTKLGVVTRDLSTGKGKIPASFENYQRIRSGDMVMCLFDVDETPRTVGRARQDGMITGAYERFVATGDTLAEYLNWFYIAMDNTKALRPLYRGLRKTIPVEEFLASHVPTPPLNEQAAIVKYLAHANARINKAIAAKRRLIAFLEEQKVAVVNSVIRADWPRIPIKRALRSVTAGSWGAAVEESNDPVKWCVRVADFDYSSGGVADSPKTYRAISDREFSRRSLRRGDLLLEGSGGGEKTPVGRVVLFDYDDDAVCSNFLQRLRSSDDVESEFLMLMLRRVHMSGEVRRYIKQTTGIQNLDLHAYLTHRIPMPSVLEQRRVVSDIQSEFREVDTVVSRIHHEIGLLQEFRVRLVADVVTGQVDVRAVAATLPDFAEAAADVAEEDDPMLGEELAEVVAGDDE</sequence>
<protein>
    <submittedName>
        <fullName evidence="3">Type I restriction-modification system, S subunit</fullName>
    </submittedName>
</protein>
<dbReference type="EMBL" id="LT576035">
    <property type="protein sequence ID" value="SBN38883.1"/>
    <property type="molecule type" value="Genomic_DNA"/>
</dbReference>
<proteinExistence type="predicted"/>
<dbReference type="InterPro" id="IPR044946">
    <property type="entry name" value="Restrct_endonuc_typeI_TRD_sf"/>
</dbReference>
<dbReference type="GO" id="GO:0009307">
    <property type="term" value="P:DNA restriction-modification system"/>
    <property type="evidence" value="ECO:0007669"/>
    <property type="project" value="UniProtKB-KW"/>
</dbReference>
<keyword evidence="2" id="KW-0238">DNA-binding</keyword>
<dbReference type="GO" id="GO:0003677">
    <property type="term" value="F:DNA binding"/>
    <property type="evidence" value="ECO:0007669"/>
    <property type="project" value="UniProtKB-KW"/>
</dbReference>
<evidence type="ECO:0000256" key="2">
    <source>
        <dbReference type="ARBA" id="ARBA00023125"/>
    </source>
</evidence>
<reference evidence="3" key="1">
    <citation type="submission" date="2016-05" db="EMBL/GenBank/DDBJ databases">
        <authorList>
            <person name="Lavstsen T."/>
            <person name="Jespersen J.S."/>
        </authorList>
    </citation>
    <scope>NUCLEOTIDE SEQUENCE</scope>
    <source>
        <strain evidence="3">PFRJS10</strain>
    </source>
</reference>
<organism evidence="3">
    <name type="scientific">Propionibacterium freudenreichii</name>
    <dbReference type="NCBI Taxonomy" id="1744"/>
    <lineage>
        <taxon>Bacteria</taxon>
        <taxon>Bacillati</taxon>
        <taxon>Actinomycetota</taxon>
        <taxon>Actinomycetes</taxon>
        <taxon>Propionibacteriales</taxon>
        <taxon>Propionibacteriaceae</taxon>
        <taxon>Propionibacterium</taxon>
    </lineage>
</organism>
<dbReference type="REBASE" id="160410">
    <property type="entry name" value="S.PfrJS2II"/>
</dbReference>
<dbReference type="InterPro" id="IPR051212">
    <property type="entry name" value="Type-I_RE_S_subunit"/>
</dbReference>
<dbReference type="Gene3D" id="3.90.220.20">
    <property type="entry name" value="DNA methylase specificity domains"/>
    <property type="match status" value="2"/>
</dbReference>
<gene>
    <name evidence="3" type="ORF">PFR_JS10_1240</name>
</gene>
<dbReference type="AlphaFoldDB" id="A0A2C7ATW8"/>
<dbReference type="PANTHER" id="PTHR43140">
    <property type="entry name" value="TYPE-1 RESTRICTION ENZYME ECOKI SPECIFICITY PROTEIN"/>
    <property type="match status" value="1"/>
</dbReference>
<dbReference type="PANTHER" id="PTHR43140:SF1">
    <property type="entry name" value="TYPE I RESTRICTION ENZYME ECOKI SPECIFICITY SUBUNIT"/>
    <property type="match status" value="1"/>
</dbReference>
<name>A0A2C7ATW8_9ACTN</name>
<evidence type="ECO:0000313" key="3">
    <source>
        <dbReference type="EMBL" id="SBN38883.1"/>
    </source>
</evidence>
<evidence type="ECO:0000256" key="1">
    <source>
        <dbReference type="ARBA" id="ARBA00022747"/>
    </source>
</evidence>